<dbReference type="Gene3D" id="3.40.930.10">
    <property type="entry name" value="Mannitol-specific EII, Chain A"/>
    <property type="match status" value="1"/>
</dbReference>
<keyword evidence="13" id="KW-0762">Sugar transport</keyword>
<feature type="domain" description="PTS EIIA type-2" evidence="11">
    <location>
        <begin position="3"/>
        <end position="145"/>
    </location>
</feature>
<dbReference type="RefSeq" id="WP_032696557.1">
    <property type="nucleotide sequence ID" value="NZ_ABZSJN020000526.1"/>
</dbReference>
<evidence type="ECO:0000256" key="9">
    <source>
        <dbReference type="ARBA" id="ARBA00041175"/>
    </source>
</evidence>
<sequence>MEIIFDRRLIALDQNITSASQAIELSGTLLARQQICRPEYITAMLDVYKDFGPAIVIDSGLAMPHARPEKGAIRTGFSLITTRQPLHFGHEEFDPVSVIIGIAGADADNHIKMIQIIAALIESDIVSFLREEHDINAVFNFIHNKMESSLC</sequence>
<dbReference type="InterPro" id="IPR016152">
    <property type="entry name" value="PTrfase/Anion_transptr"/>
</dbReference>
<dbReference type="InterPro" id="IPR002178">
    <property type="entry name" value="PTS_EIIA_type-2_dom"/>
</dbReference>
<gene>
    <name evidence="16" type="primary">ulaC_1</name>
    <name evidence="14" type="ORF">DN603_16450</name>
    <name evidence="12" type="ORF">I8Y23_003795</name>
    <name evidence="16" type="ORF">NCTC12998_01219</name>
    <name evidence="15" type="ORF">SAMEA2273876_00409</name>
    <name evidence="13" type="ORF">U5E74_13525</name>
</gene>
<dbReference type="Pfam" id="PF00359">
    <property type="entry name" value="PTS_EIIA_2"/>
    <property type="match status" value="1"/>
</dbReference>
<evidence type="ECO:0000313" key="13">
    <source>
        <dbReference type="EMBL" id="MDZ7466670.1"/>
    </source>
</evidence>
<dbReference type="KEGG" id="rpln:B1209_21410"/>
<dbReference type="EMBL" id="CAADJE010000015">
    <property type="protein sequence ID" value="VFS60062.1"/>
    <property type="molecule type" value="Genomic_DNA"/>
</dbReference>
<evidence type="ECO:0000313" key="14">
    <source>
        <dbReference type="EMBL" id="RWT21549.1"/>
    </source>
</evidence>
<keyword evidence="5 16" id="KW-0808">Transferase</keyword>
<evidence type="ECO:0000313" key="12">
    <source>
        <dbReference type="EMBL" id="HAT1607449.1"/>
    </source>
</evidence>
<dbReference type="SUPFAM" id="SSF55804">
    <property type="entry name" value="Phoshotransferase/anion transport protein"/>
    <property type="match status" value="1"/>
</dbReference>
<keyword evidence="2" id="KW-0813">Transport</keyword>
<keyword evidence="20" id="KW-1185">Reference proteome</keyword>
<evidence type="ECO:0000256" key="10">
    <source>
        <dbReference type="ARBA" id="ARBA00042072"/>
    </source>
</evidence>
<dbReference type="AlphaFoldDB" id="A0A2X2E5S3"/>
<reference evidence="12" key="4">
    <citation type="submission" date="2020-11" db="EMBL/GenBank/DDBJ databases">
        <authorList>
            <consortium name="NCBI Pathogen Detection Project"/>
        </authorList>
    </citation>
    <scope>NUCLEOTIDE SEQUENCE</scope>
    <source>
        <strain evidence="12">MISC063</strain>
    </source>
</reference>
<dbReference type="GeneID" id="57429095"/>
<evidence type="ECO:0000256" key="5">
    <source>
        <dbReference type="ARBA" id="ARBA00022679"/>
    </source>
</evidence>
<evidence type="ECO:0000313" key="20">
    <source>
        <dbReference type="Proteomes" id="UP001293169"/>
    </source>
</evidence>
<dbReference type="Proteomes" id="UP000288843">
    <property type="component" value="Unassembled WGS sequence"/>
</dbReference>
<evidence type="ECO:0000256" key="1">
    <source>
        <dbReference type="ARBA" id="ARBA00004496"/>
    </source>
</evidence>
<proteinExistence type="predicted"/>
<dbReference type="PANTHER" id="PTHR36203:SF1">
    <property type="entry name" value="ASCORBATE-SPECIFIC PTS SYSTEM EIIA COMPONENT"/>
    <property type="match status" value="1"/>
</dbReference>
<evidence type="ECO:0000313" key="18">
    <source>
        <dbReference type="Proteomes" id="UP000288843"/>
    </source>
</evidence>
<dbReference type="InterPro" id="IPR051351">
    <property type="entry name" value="Ascorbate-PTS_EIIA_comp"/>
</dbReference>
<evidence type="ECO:0000256" key="4">
    <source>
        <dbReference type="ARBA" id="ARBA00022553"/>
    </source>
</evidence>
<dbReference type="GO" id="GO:0016301">
    <property type="term" value="F:kinase activity"/>
    <property type="evidence" value="ECO:0007669"/>
    <property type="project" value="UniProtKB-KW"/>
</dbReference>
<dbReference type="Proteomes" id="UP001293169">
    <property type="component" value="Unassembled WGS sequence"/>
</dbReference>
<reference evidence="14 18" key="2">
    <citation type="submission" date="2018-06" db="EMBL/GenBank/DDBJ databases">
        <title>Carbapenemase-producing Enterobacteriaceae present in wastewater treatment plant effluent and nearby surface waters in the US.</title>
        <authorList>
            <person name="Mathys D.A."/>
            <person name="Mollenkopf D.F."/>
            <person name="Feicht S.M."/>
            <person name="Adams R.J."/>
            <person name="Albers A.L."/>
            <person name="Stuever D.M."/>
            <person name="Daniels J.B."/>
            <person name="Wittum T.E."/>
        </authorList>
    </citation>
    <scope>NUCLEOTIDE SEQUENCE [LARGE SCALE GENOMIC DNA]</scope>
    <source>
        <strain evidence="14 18">GEO_47_Down_B</strain>
    </source>
</reference>
<evidence type="ECO:0000256" key="2">
    <source>
        <dbReference type="ARBA" id="ARBA00022448"/>
    </source>
</evidence>
<keyword evidence="3" id="KW-0963">Cytoplasm</keyword>
<reference evidence="16 19" key="3">
    <citation type="submission" date="2019-03" db="EMBL/GenBank/DDBJ databases">
        <authorList>
            <consortium name="Pathogen Informatics"/>
        </authorList>
    </citation>
    <scope>NUCLEOTIDE SEQUENCE [LARGE SCALE GENOMIC DNA]</scope>
    <source>
        <strain evidence="15 17">2880STDY5682802</strain>
        <strain evidence="16 19">NCTC12998</strain>
    </source>
</reference>
<dbReference type="CDD" id="cd00211">
    <property type="entry name" value="PTS_IIA_fru"/>
    <property type="match status" value="1"/>
</dbReference>
<dbReference type="EMBL" id="FLAC01000001">
    <property type="protein sequence ID" value="SAP47760.1"/>
    <property type="molecule type" value="Genomic_DNA"/>
</dbReference>
<comment type="subcellular location">
    <subcellularLocation>
        <location evidence="1">Cytoplasm</location>
    </subcellularLocation>
</comment>
<evidence type="ECO:0000313" key="17">
    <source>
        <dbReference type="Proteomes" id="UP000078124"/>
    </source>
</evidence>
<name>A0A2X2E5S3_RAOPL</name>
<evidence type="ECO:0000313" key="16">
    <source>
        <dbReference type="EMBL" id="VFS60062.1"/>
    </source>
</evidence>
<evidence type="ECO:0000313" key="19">
    <source>
        <dbReference type="Proteomes" id="UP000345637"/>
    </source>
</evidence>
<dbReference type="PROSITE" id="PS51094">
    <property type="entry name" value="PTS_EIIA_TYPE_2"/>
    <property type="match status" value="1"/>
</dbReference>
<organism evidence="16 19">
    <name type="scientific">Raoultella planticola</name>
    <name type="common">Klebsiella planticola</name>
    <dbReference type="NCBI Taxonomy" id="575"/>
    <lineage>
        <taxon>Bacteria</taxon>
        <taxon>Pseudomonadati</taxon>
        <taxon>Pseudomonadota</taxon>
        <taxon>Gammaproteobacteria</taxon>
        <taxon>Enterobacterales</taxon>
        <taxon>Enterobacteriaceae</taxon>
        <taxon>Klebsiella/Raoultella group</taxon>
        <taxon>Raoultella</taxon>
    </lineage>
</organism>
<protein>
    <recommendedName>
        <fullName evidence="9">Ascorbate-specific PTS system EIIA component</fullName>
    </recommendedName>
    <alternativeName>
        <fullName evidence="10">Ascorbate-specific phosphotransferase enzyme IIA component</fullName>
    </alternativeName>
</protein>
<dbReference type="EMBL" id="JAXUDK010000008">
    <property type="protein sequence ID" value="MDZ7466670.1"/>
    <property type="molecule type" value="Genomic_DNA"/>
</dbReference>
<dbReference type="PANTHER" id="PTHR36203">
    <property type="entry name" value="ASCORBATE-SPECIFIC PTS SYSTEM EIIA COMPONENT"/>
    <property type="match status" value="1"/>
</dbReference>
<dbReference type="EMBL" id="DACSEA010000017">
    <property type="protein sequence ID" value="HAT1607449.1"/>
    <property type="molecule type" value="Genomic_DNA"/>
</dbReference>
<evidence type="ECO:0000256" key="6">
    <source>
        <dbReference type="ARBA" id="ARBA00022683"/>
    </source>
</evidence>
<comment type="function">
    <text evidence="8">The phosphoenolpyruvate-dependent sugar phosphotransferase system (sugar PTS), a major carbohydrate active transport system, catalyzes the phosphorylation of incoming sugar substrates concomitantly with their translocation across the cell membrane. The enzyme II UlaABC PTS system is involved in ascorbate transport.</text>
</comment>
<reference evidence="13 20" key="5">
    <citation type="submission" date="2023-12" db="EMBL/GenBank/DDBJ databases">
        <title>N/s.</title>
        <authorList>
            <person name="Dale J."/>
        </authorList>
    </citation>
    <scope>NUCLEOTIDE SEQUENCE [LARGE SCALE GENOMIC DNA]</scope>
    <source>
        <strain evidence="13 20">2023EL-01226</strain>
    </source>
</reference>
<evidence type="ECO:0000256" key="3">
    <source>
        <dbReference type="ARBA" id="ARBA00022490"/>
    </source>
</evidence>
<dbReference type="Proteomes" id="UP000345637">
    <property type="component" value="Unassembled WGS sequence"/>
</dbReference>
<reference evidence="12" key="1">
    <citation type="journal article" date="2018" name="Genome Biol.">
        <title>SKESA: strategic k-mer extension for scrupulous assemblies.</title>
        <authorList>
            <person name="Souvorov A."/>
            <person name="Agarwala R."/>
            <person name="Lipman D.J."/>
        </authorList>
    </citation>
    <scope>NUCLEOTIDE SEQUENCE</scope>
    <source>
        <strain evidence="12">MISC063</strain>
    </source>
</reference>
<dbReference type="EMBL" id="QKOX01000016">
    <property type="protein sequence ID" value="RWT21549.1"/>
    <property type="molecule type" value="Genomic_DNA"/>
</dbReference>
<evidence type="ECO:0000256" key="7">
    <source>
        <dbReference type="ARBA" id="ARBA00022777"/>
    </source>
</evidence>
<dbReference type="Proteomes" id="UP000864422">
    <property type="component" value="Unassembled WGS sequence"/>
</dbReference>
<dbReference type="GO" id="GO:0009401">
    <property type="term" value="P:phosphoenolpyruvate-dependent sugar phosphotransferase system"/>
    <property type="evidence" value="ECO:0007669"/>
    <property type="project" value="UniProtKB-KW"/>
</dbReference>
<dbReference type="GO" id="GO:0005737">
    <property type="term" value="C:cytoplasm"/>
    <property type="evidence" value="ECO:0007669"/>
    <property type="project" value="UniProtKB-SubCell"/>
</dbReference>
<accession>A0A2X2E5S3</accession>
<keyword evidence="7" id="KW-0418">Kinase</keyword>
<evidence type="ECO:0000259" key="11">
    <source>
        <dbReference type="PROSITE" id="PS51094"/>
    </source>
</evidence>
<dbReference type="Proteomes" id="UP000078124">
    <property type="component" value="Unassembled WGS sequence"/>
</dbReference>
<keyword evidence="6" id="KW-0598">Phosphotransferase system</keyword>
<keyword evidence="4" id="KW-0597">Phosphoprotein</keyword>
<evidence type="ECO:0000313" key="15">
    <source>
        <dbReference type="EMBL" id="SAP47760.1"/>
    </source>
</evidence>
<evidence type="ECO:0000256" key="8">
    <source>
        <dbReference type="ARBA" id="ARBA00037387"/>
    </source>
</evidence>